<proteinExistence type="predicted"/>
<keyword evidence="4" id="KW-0012">Acyltransferase</keyword>
<feature type="transmembrane region" description="Helical" evidence="1">
    <location>
        <begin position="359"/>
        <end position="378"/>
    </location>
</feature>
<evidence type="ECO:0000313" key="4">
    <source>
        <dbReference type="EMBL" id="UWZ86143.1"/>
    </source>
</evidence>
<gene>
    <name evidence="4" type="ORF">MOP44_09385</name>
</gene>
<dbReference type="PANTHER" id="PTHR23028">
    <property type="entry name" value="ACETYLTRANSFERASE"/>
    <property type="match status" value="1"/>
</dbReference>
<dbReference type="RefSeq" id="WP_260795787.1">
    <property type="nucleotide sequence ID" value="NZ_CP093313.1"/>
</dbReference>
<dbReference type="Pfam" id="PF19040">
    <property type="entry name" value="SGNH"/>
    <property type="match status" value="1"/>
</dbReference>
<dbReference type="InterPro" id="IPR002656">
    <property type="entry name" value="Acyl_transf_3_dom"/>
</dbReference>
<dbReference type="GO" id="GO:0009103">
    <property type="term" value="P:lipopolysaccharide biosynthetic process"/>
    <property type="evidence" value="ECO:0007669"/>
    <property type="project" value="TreeGrafter"/>
</dbReference>
<reference evidence="4" key="1">
    <citation type="submission" date="2021-04" db="EMBL/GenBank/DDBJ databases">
        <title>Phylogenetic analysis of Acidobacteriaceae.</title>
        <authorList>
            <person name="Qiu L."/>
            <person name="Zhang Q."/>
        </authorList>
    </citation>
    <scope>NUCLEOTIDE SEQUENCE</scope>
    <source>
        <strain evidence="4">DSM 25168</strain>
    </source>
</reference>
<keyword evidence="5" id="KW-1185">Reference proteome</keyword>
<feature type="transmembrane region" description="Helical" evidence="1">
    <location>
        <begin position="287"/>
        <end position="307"/>
    </location>
</feature>
<dbReference type="GO" id="GO:0016747">
    <property type="term" value="F:acyltransferase activity, transferring groups other than amino-acyl groups"/>
    <property type="evidence" value="ECO:0007669"/>
    <property type="project" value="InterPro"/>
</dbReference>
<evidence type="ECO:0000256" key="1">
    <source>
        <dbReference type="SAM" id="Phobius"/>
    </source>
</evidence>
<evidence type="ECO:0000259" key="3">
    <source>
        <dbReference type="Pfam" id="PF19040"/>
    </source>
</evidence>
<evidence type="ECO:0000313" key="5">
    <source>
        <dbReference type="Proteomes" id="UP001059380"/>
    </source>
</evidence>
<evidence type="ECO:0000259" key="2">
    <source>
        <dbReference type="Pfam" id="PF01757"/>
    </source>
</evidence>
<sequence length="659" mass="74137">MFESRGSADSHRTQYRPHIDGLRAVAVLSVIFFHFSDTWFPGGYLGVDIFFVISGYLITKVIWREANDNEFTLARFYERRVRRIMPALLFLLLFVSVVSFLLLLPLDLKGYAKSLFASVSFAANLYFWRTTGYFGGLASEKPLLHLWSLGVEEQFYILFPMLVVLCTRWRRSILVPVTAGLVVLSFAANTLALRIDADKPAFYLLPTRAWEIGAGCLLALMPVMKLQSKWIREFLAIVAVGFLVWGLFFNGGHLWTDRIPVAIWVVLGATLAIYLGESGGCWSSRLLSLPLMTFIGLISYSLYLWHWPLLVFTRYYLIESTVPFRQVAILLVVMFGLATLSWRYIERPFRSRSMPVRRVVAWVASGSIVVIAAAGVVLKSDGFPSRYNQSIAKISAEIGTEYRCEFGQYFLFGGGRACLLGASGKDPDTASVALMGNSHVEMYAPLVTEILRKEHKVGIMVPLTPCLPMPDFNLSQACSTAAAKNLRAVESLSRVQTVIIGMTWDRSAEPPFLEVADPDLQARHFRESLDRVIDGLEKSGKSVILVGPIATPRYQVASVVARQLAFAHKLTAPLYWPADDFINRYQKVFTHYSSKKDIVFIRPDEIQCQNGKCDFFRDGMPLFADDNHVTQDALPLFRPAFEPVLTQIFEESRSQAVGQ</sequence>
<dbReference type="InterPro" id="IPR050879">
    <property type="entry name" value="Acyltransferase_3"/>
</dbReference>
<feature type="transmembrane region" description="Helical" evidence="1">
    <location>
        <begin position="42"/>
        <end position="63"/>
    </location>
</feature>
<dbReference type="AlphaFoldDB" id="A0A9J7BU26"/>
<feature type="transmembrane region" description="Helical" evidence="1">
    <location>
        <begin position="258"/>
        <end position="275"/>
    </location>
</feature>
<dbReference type="PANTHER" id="PTHR23028:SF53">
    <property type="entry name" value="ACYL_TRANSF_3 DOMAIN-CONTAINING PROTEIN"/>
    <property type="match status" value="1"/>
</dbReference>
<protein>
    <submittedName>
        <fullName evidence="4">Acyltransferase</fullName>
    </submittedName>
</protein>
<keyword evidence="4" id="KW-0808">Transferase</keyword>
<dbReference type="Pfam" id="PF01757">
    <property type="entry name" value="Acyl_transf_3"/>
    <property type="match status" value="1"/>
</dbReference>
<feature type="transmembrane region" description="Helical" evidence="1">
    <location>
        <begin position="84"/>
        <end position="106"/>
    </location>
</feature>
<accession>A0A9J7BU26</accession>
<feature type="transmembrane region" description="Helical" evidence="1">
    <location>
        <begin position="234"/>
        <end position="252"/>
    </location>
</feature>
<feature type="transmembrane region" description="Helical" evidence="1">
    <location>
        <begin position="21"/>
        <end position="36"/>
    </location>
</feature>
<feature type="domain" description="Acyltransferase 3" evidence="2">
    <location>
        <begin position="19"/>
        <end position="342"/>
    </location>
</feature>
<organism evidence="4 5">
    <name type="scientific">Occallatibacter riparius</name>
    <dbReference type="NCBI Taxonomy" id="1002689"/>
    <lineage>
        <taxon>Bacteria</taxon>
        <taxon>Pseudomonadati</taxon>
        <taxon>Acidobacteriota</taxon>
        <taxon>Terriglobia</taxon>
        <taxon>Terriglobales</taxon>
        <taxon>Acidobacteriaceae</taxon>
        <taxon>Occallatibacter</taxon>
    </lineage>
</organism>
<feature type="transmembrane region" description="Helical" evidence="1">
    <location>
        <begin position="327"/>
        <end position="345"/>
    </location>
</feature>
<feature type="transmembrane region" description="Helical" evidence="1">
    <location>
        <begin position="144"/>
        <end position="166"/>
    </location>
</feature>
<keyword evidence="1" id="KW-1133">Transmembrane helix</keyword>
<dbReference type="InterPro" id="IPR043968">
    <property type="entry name" value="SGNH"/>
</dbReference>
<feature type="domain" description="SGNH" evidence="3">
    <location>
        <begin position="403"/>
        <end position="643"/>
    </location>
</feature>
<dbReference type="EMBL" id="CP093313">
    <property type="protein sequence ID" value="UWZ86143.1"/>
    <property type="molecule type" value="Genomic_DNA"/>
</dbReference>
<dbReference type="GO" id="GO:0016020">
    <property type="term" value="C:membrane"/>
    <property type="evidence" value="ECO:0007669"/>
    <property type="project" value="TreeGrafter"/>
</dbReference>
<dbReference type="Proteomes" id="UP001059380">
    <property type="component" value="Chromosome"/>
</dbReference>
<feature type="transmembrane region" description="Helical" evidence="1">
    <location>
        <begin position="201"/>
        <end position="222"/>
    </location>
</feature>
<name>A0A9J7BU26_9BACT</name>
<keyword evidence="1" id="KW-0472">Membrane</keyword>
<dbReference type="KEGG" id="orp:MOP44_09385"/>
<keyword evidence="1" id="KW-0812">Transmembrane</keyword>
<feature type="transmembrane region" description="Helical" evidence="1">
    <location>
        <begin position="173"/>
        <end position="195"/>
    </location>
</feature>